<keyword evidence="2" id="KW-1185">Reference proteome</keyword>
<dbReference type="InterPro" id="IPR012337">
    <property type="entry name" value="RNaseH-like_sf"/>
</dbReference>
<dbReference type="Proteomes" id="UP001289374">
    <property type="component" value="Unassembled WGS sequence"/>
</dbReference>
<protein>
    <submittedName>
        <fullName evidence="1">Uncharacterized protein</fullName>
    </submittedName>
</protein>
<dbReference type="PANTHER" id="PTHR48475">
    <property type="entry name" value="RIBONUCLEASE H"/>
    <property type="match status" value="1"/>
</dbReference>
<proteinExistence type="predicted"/>
<evidence type="ECO:0000313" key="2">
    <source>
        <dbReference type="Proteomes" id="UP001289374"/>
    </source>
</evidence>
<dbReference type="PANTHER" id="PTHR48475:SF2">
    <property type="entry name" value="RIBONUCLEASE H"/>
    <property type="match status" value="1"/>
</dbReference>
<comment type="caution">
    <text evidence="1">The sequence shown here is derived from an EMBL/GenBank/DDBJ whole genome shotgun (WGS) entry which is preliminary data.</text>
</comment>
<reference evidence="1" key="2">
    <citation type="journal article" date="2024" name="Plant">
        <title>Genomic evolution and insights into agronomic trait innovations of Sesamum species.</title>
        <authorList>
            <person name="Miao H."/>
            <person name="Wang L."/>
            <person name="Qu L."/>
            <person name="Liu H."/>
            <person name="Sun Y."/>
            <person name="Le M."/>
            <person name="Wang Q."/>
            <person name="Wei S."/>
            <person name="Zheng Y."/>
            <person name="Lin W."/>
            <person name="Duan Y."/>
            <person name="Cao H."/>
            <person name="Xiong S."/>
            <person name="Wang X."/>
            <person name="Wei L."/>
            <person name="Li C."/>
            <person name="Ma Q."/>
            <person name="Ju M."/>
            <person name="Zhao R."/>
            <person name="Li G."/>
            <person name="Mu C."/>
            <person name="Tian Q."/>
            <person name="Mei H."/>
            <person name="Zhang T."/>
            <person name="Gao T."/>
            <person name="Zhang H."/>
        </authorList>
    </citation>
    <scope>NUCLEOTIDE SEQUENCE</scope>
    <source>
        <strain evidence="1">K16</strain>
    </source>
</reference>
<gene>
    <name evidence="1" type="ORF">Sango_1747700</name>
</gene>
<dbReference type="GO" id="GO:0003676">
    <property type="term" value="F:nucleic acid binding"/>
    <property type="evidence" value="ECO:0007669"/>
    <property type="project" value="InterPro"/>
</dbReference>
<reference evidence="1" key="1">
    <citation type="submission" date="2020-06" db="EMBL/GenBank/DDBJ databases">
        <authorList>
            <person name="Li T."/>
            <person name="Hu X."/>
            <person name="Zhang T."/>
            <person name="Song X."/>
            <person name="Zhang H."/>
            <person name="Dai N."/>
            <person name="Sheng W."/>
            <person name="Hou X."/>
            <person name="Wei L."/>
        </authorList>
    </citation>
    <scope>NUCLEOTIDE SEQUENCE</scope>
    <source>
        <strain evidence="1">K16</strain>
        <tissue evidence="1">Leaf</tissue>
    </source>
</reference>
<dbReference type="InterPro" id="IPR036397">
    <property type="entry name" value="RNaseH_sf"/>
</dbReference>
<dbReference type="SUPFAM" id="SSF53098">
    <property type="entry name" value="Ribonuclease H-like"/>
    <property type="match status" value="1"/>
</dbReference>
<sequence length="528" mass="60086">MHHLRLLWEHWSFDHILGDANIISLDLIADVNAPVSASALDQAVEPTVLNPLFYEQLRQFIMETINSILRSFQARGLAKETMPAKGAFISSSTSWRKNFVLTFKHLYTYVPMMVPLIKLNIYFDQVSAGSVRSLAEFSSLFKHQFTSRKKYIKTTISLFRIKQEEKETLSAYVQLFNTAILELRGCPILQSISVNRARGHLSIARGCFVVPVDASSYGFAREAIVSTYHMKLKFPIVDKVGEVKGLDLSIAVNKLSIDSTFSLVKQKKRHFRTEKDKIILKEACPNLLPRVDQVVNSTSSHELLSLMDASQGYYQIMLNSDDQKVPVSVSRSKNLLRKISPTHQADTWRAPVSVLAVGQEIISSILIKEEEGHQNPIYHVTKRTWSGAHQSGRGKLEYALCFDLKAINNEVEYQALIAGWKFQDRCVELDIQRHFMSVAYPQANEQVEVTNYILVQGITRKLEQIGGQWVEALPSVLWSYRTTPRSTIGETPFNLVYGLEAVILAEAELETFRIQYYEKENNDNLFQT</sequence>
<dbReference type="EMBL" id="JACGWL010000009">
    <property type="protein sequence ID" value="KAK4395934.1"/>
    <property type="molecule type" value="Genomic_DNA"/>
</dbReference>
<dbReference type="AlphaFoldDB" id="A0AAE1WM91"/>
<dbReference type="Gene3D" id="3.30.420.10">
    <property type="entry name" value="Ribonuclease H-like superfamily/Ribonuclease H"/>
    <property type="match status" value="1"/>
</dbReference>
<name>A0AAE1WM91_9LAMI</name>
<accession>A0AAE1WM91</accession>
<evidence type="ECO:0000313" key="1">
    <source>
        <dbReference type="EMBL" id="KAK4395934.1"/>
    </source>
</evidence>
<organism evidence="1 2">
    <name type="scientific">Sesamum angolense</name>
    <dbReference type="NCBI Taxonomy" id="2727404"/>
    <lineage>
        <taxon>Eukaryota</taxon>
        <taxon>Viridiplantae</taxon>
        <taxon>Streptophyta</taxon>
        <taxon>Embryophyta</taxon>
        <taxon>Tracheophyta</taxon>
        <taxon>Spermatophyta</taxon>
        <taxon>Magnoliopsida</taxon>
        <taxon>eudicotyledons</taxon>
        <taxon>Gunneridae</taxon>
        <taxon>Pentapetalae</taxon>
        <taxon>asterids</taxon>
        <taxon>lamiids</taxon>
        <taxon>Lamiales</taxon>
        <taxon>Pedaliaceae</taxon>
        <taxon>Sesamum</taxon>
    </lineage>
</organism>